<dbReference type="Proteomes" id="UP000078386">
    <property type="component" value="Unassembled WGS sequence"/>
</dbReference>
<name>A0A1B7JWV1_9ENTR</name>
<keyword evidence="3" id="KW-1185">Reference proteome</keyword>
<dbReference type="GO" id="GO:0008757">
    <property type="term" value="F:S-adenosylmethionine-dependent methyltransferase activity"/>
    <property type="evidence" value="ECO:0007669"/>
    <property type="project" value="InterPro"/>
</dbReference>
<reference evidence="2 3" key="1">
    <citation type="submission" date="2016-04" db="EMBL/GenBank/DDBJ databases">
        <title>ATOL: Assembling a taxonomically balanced genome-scale reconstruction of the evolutionary history of the Enterobacteriaceae.</title>
        <authorList>
            <person name="Plunkett G.III."/>
            <person name="Neeno-Eckwall E.C."/>
            <person name="Glasner J.D."/>
            <person name="Perna N.T."/>
        </authorList>
    </citation>
    <scope>NUCLEOTIDE SEQUENCE [LARGE SCALE GENOMIC DNA]</scope>
    <source>
        <strain evidence="2 3">ATCC 51603</strain>
    </source>
</reference>
<feature type="domain" description="Methyltransferase type 11" evidence="1">
    <location>
        <begin position="48"/>
        <end position="144"/>
    </location>
</feature>
<dbReference type="Gene3D" id="3.40.50.150">
    <property type="entry name" value="Vaccinia Virus protein VP39"/>
    <property type="match status" value="1"/>
</dbReference>
<dbReference type="PATRIC" id="fig|1354264.4.peg.2452"/>
<evidence type="ECO:0000259" key="1">
    <source>
        <dbReference type="Pfam" id="PF08241"/>
    </source>
</evidence>
<dbReference type="EC" id="2.1.1.-" evidence="2"/>
<evidence type="ECO:0000313" key="3">
    <source>
        <dbReference type="Proteomes" id="UP000078386"/>
    </source>
</evidence>
<keyword evidence="2" id="KW-0808">Transferase</keyword>
<organism evidence="2 3">
    <name type="scientific">Kluyvera georgiana ATCC 51603</name>
    <dbReference type="NCBI Taxonomy" id="1354264"/>
    <lineage>
        <taxon>Bacteria</taxon>
        <taxon>Pseudomonadati</taxon>
        <taxon>Pseudomonadota</taxon>
        <taxon>Gammaproteobacteria</taxon>
        <taxon>Enterobacterales</taxon>
        <taxon>Enterobacteriaceae</taxon>
        <taxon>Kluyvera</taxon>
    </lineage>
</organism>
<dbReference type="InterPro" id="IPR013216">
    <property type="entry name" value="Methyltransf_11"/>
</dbReference>
<evidence type="ECO:0000313" key="2">
    <source>
        <dbReference type="EMBL" id="OAT52391.1"/>
    </source>
</evidence>
<dbReference type="PANTHER" id="PTHR43591">
    <property type="entry name" value="METHYLTRANSFERASE"/>
    <property type="match status" value="1"/>
</dbReference>
<proteinExistence type="predicted"/>
<dbReference type="AlphaFoldDB" id="A0A1B7JWV1"/>
<dbReference type="InterPro" id="IPR029063">
    <property type="entry name" value="SAM-dependent_MTases_sf"/>
</dbReference>
<dbReference type="PANTHER" id="PTHR43591:SF24">
    <property type="entry name" value="2-METHOXY-6-POLYPRENYL-1,4-BENZOQUINOL METHYLASE, MITOCHONDRIAL"/>
    <property type="match status" value="1"/>
</dbReference>
<dbReference type="GO" id="GO:0032259">
    <property type="term" value="P:methylation"/>
    <property type="evidence" value="ECO:0007669"/>
    <property type="project" value="UniProtKB-KW"/>
</dbReference>
<accession>A0A1B7JWV1</accession>
<dbReference type="SUPFAM" id="SSF53335">
    <property type="entry name" value="S-adenosyl-L-methionine-dependent methyltransferases"/>
    <property type="match status" value="1"/>
</dbReference>
<protein>
    <submittedName>
        <fullName evidence="2">SAM-dependent methyltransferase</fullName>
        <ecNumber evidence="2">2.1.1.-</ecNumber>
    </submittedName>
</protein>
<dbReference type="CDD" id="cd02440">
    <property type="entry name" value="AdoMet_MTases"/>
    <property type="match status" value="1"/>
</dbReference>
<comment type="caution">
    <text evidence="2">The sequence shown here is derived from an EMBL/GenBank/DDBJ whole genome shotgun (WGS) entry which is preliminary data.</text>
</comment>
<dbReference type="EMBL" id="LXEU01000049">
    <property type="protein sequence ID" value="OAT52391.1"/>
    <property type="molecule type" value="Genomic_DNA"/>
</dbReference>
<dbReference type="Pfam" id="PF08241">
    <property type="entry name" value="Methyltransf_11"/>
    <property type="match status" value="1"/>
</dbReference>
<gene>
    <name evidence="2" type="ORF">M989_02356</name>
</gene>
<sequence>MNNHHEALVKSQFGGQATAYLQSNVHAQGADLRRLSEWLSEDGEATVLDVGCGAGHASFTAATQVAQVTAYDLSEGMLEVVAEEAEKRGLHNITCAQGPAEILPFGDNSFDVVISRYSAHHWHDMQAALMEIRRVLKPGGRFIMMDIASPGKAILDVWLQTIEMLRDPSHIRNYSQGEWLAMVNNRGMVVDKLVGDRLHLEFSSWVARMKTPDNIIEAIRYLQEKVSHEVREHFAIAADGSFTSDTIMFQAR</sequence>
<keyword evidence="2" id="KW-0489">Methyltransferase</keyword>
<dbReference type="RefSeq" id="WP_064545491.1">
    <property type="nucleotide sequence ID" value="NZ_LXEU01000049.1"/>
</dbReference>